<dbReference type="GO" id="GO:0005777">
    <property type="term" value="C:peroxisome"/>
    <property type="evidence" value="ECO:0007669"/>
    <property type="project" value="InterPro"/>
</dbReference>
<dbReference type="EMBL" id="KK117168">
    <property type="protein sequence ID" value="KFM69736.1"/>
    <property type="molecule type" value="Genomic_DNA"/>
</dbReference>
<feature type="compositionally biased region" description="Low complexity" evidence="1">
    <location>
        <begin position="37"/>
        <end position="48"/>
    </location>
</feature>
<accession>A0A087TX97</accession>
<dbReference type="PANTHER" id="PTHR14918">
    <property type="entry name" value="KICSTOR COMPLEX PROTEIN SZT2"/>
    <property type="match status" value="1"/>
</dbReference>
<feature type="compositionally biased region" description="Basic and acidic residues" evidence="1">
    <location>
        <begin position="49"/>
        <end position="63"/>
    </location>
</feature>
<gene>
    <name evidence="2" type="ORF">X975_23444</name>
</gene>
<organism evidence="2 3">
    <name type="scientific">Stegodyphus mimosarum</name>
    <name type="common">African social velvet spider</name>
    <dbReference type="NCBI Taxonomy" id="407821"/>
    <lineage>
        <taxon>Eukaryota</taxon>
        <taxon>Metazoa</taxon>
        <taxon>Ecdysozoa</taxon>
        <taxon>Arthropoda</taxon>
        <taxon>Chelicerata</taxon>
        <taxon>Arachnida</taxon>
        <taxon>Araneae</taxon>
        <taxon>Araneomorphae</taxon>
        <taxon>Entelegynae</taxon>
        <taxon>Eresoidea</taxon>
        <taxon>Eresidae</taxon>
        <taxon>Stegodyphus</taxon>
    </lineage>
</organism>
<feature type="region of interest" description="Disordered" evidence="1">
    <location>
        <begin position="321"/>
        <end position="361"/>
    </location>
</feature>
<evidence type="ECO:0000256" key="1">
    <source>
        <dbReference type="SAM" id="MobiDB-lite"/>
    </source>
</evidence>
<dbReference type="AlphaFoldDB" id="A0A087TX97"/>
<feature type="region of interest" description="Disordered" evidence="1">
    <location>
        <begin position="37"/>
        <end position="64"/>
    </location>
</feature>
<evidence type="ECO:0000313" key="2">
    <source>
        <dbReference type="EMBL" id="KFM69736.1"/>
    </source>
</evidence>
<dbReference type="Proteomes" id="UP000054359">
    <property type="component" value="Unassembled WGS sequence"/>
</dbReference>
<dbReference type="InterPro" id="IPR033228">
    <property type="entry name" value="SZT2"/>
</dbReference>
<dbReference type="OMA" id="EETWHST"/>
<evidence type="ECO:0000313" key="3">
    <source>
        <dbReference type="Proteomes" id="UP000054359"/>
    </source>
</evidence>
<dbReference type="STRING" id="407821.A0A087TX97"/>
<dbReference type="PANTHER" id="PTHR14918:SF3">
    <property type="entry name" value="KICSTOR COMPLEX PROTEIN SZT2"/>
    <property type="match status" value="1"/>
</dbReference>
<reference evidence="2 3" key="1">
    <citation type="submission" date="2013-11" db="EMBL/GenBank/DDBJ databases">
        <title>Genome sequencing of Stegodyphus mimosarum.</title>
        <authorList>
            <person name="Bechsgaard J."/>
        </authorList>
    </citation>
    <scope>NUCLEOTIDE SEQUENCE [LARGE SCALE GENOMIC DNA]</scope>
</reference>
<feature type="compositionally biased region" description="Polar residues" evidence="1">
    <location>
        <begin position="321"/>
        <end position="335"/>
    </location>
</feature>
<sequence length="572" mass="64700">MRTKTPSEETWHSTVCRHYLQEYVQYLHTVGFVSLQTSDTSSGQSRRSVSSEDDKLSRSDSFSHHRNSIAWPPVFYLIKCLLGGLLVFELGIIEPYAYGHLYSLECSRFNACSPRTLNSQFTAAFLDELDKVKLNMHLHSFTYDYHLRTIHSYISGRQLIFRHGYHLTSFLDDFIKYYQKVPNGARNLLYAGSLTIPDINMSGDQLYNYIISHNQLYGMTVLRMVPVVMDSTSSIDTEFALVELSAQKASYKDLNDVCQMGSFDVGLLINHNTSEPVTDPNSLVLSFYIILTSQRDLYPKLSNLGSMLGSFQTVRFGSALTSSGYSSRKTSTASMLTEKEKLESSGEDSVNSADSKSKKTSVVRSMCDEDVMYLGYYSSQETMMQQVLNQQAEAARCHLEGIVQRASIHCRRDSLWSSLLPRTLKEENSSKDHGASAASSYADFSELLELVTMIPLNGIDEKLTPFMNMHISWYVTLAPVLKSKYADSHREFMSSDGSSMYVVVTNFRCPDSFLLLSIDARANRTDLCLVFREPPTDIEHTAEKPNQRTLALQSLVEDFVNACCFHLWTCLL</sequence>
<proteinExistence type="predicted"/>
<keyword evidence="3" id="KW-1185">Reference proteome</keyword>
<protein>
    <submittedName>
        <fullName evidence="2">Protein SZT2</fullName>
    </submittedName>
</protein>
<name>A0A087TX97_STEMI</name>
<dbReference type="OrthoDB" id="6416947at2759"/>
<feature type="non-terminal residue" evidence="2">
    <location>
        <position position="572"/>
    </location>
</feature>